<dbReference type="InterPro" id="IPR004518">
    <property type="entry name" value="MazG-like_dom"/>
</dbReference>
<evidence type="ECO:0000313" key="3">
    <source>
        <dbReference type="Proteomes" id="UP000325797"/>
    </source>
</evidence>
<dbReference type="EMBL" id="CP042582">
    <property type="protein sequence ID" value="QEX20693.1"/>
    <property type="molecule type" value="Genomic_DNA"/>
</dbReference>
<keyword evidence="3" id="KW-1185">Reference proteome</keyword>
<organism evidence="2 3">
    <name type="scientific">Hypericibacter adhaerens</name>
    <dbReference type="NCBI Taxonomy" id="2602016"/>
    <lineage>
        <taxon>Bacteria</taxon>
        <taxon>Pseudomonadati</taxon>
        <taxon>Pseudomonadota</taxon>
        <taxon>Alphaproteobacteria</taxon>
        <taxon>Rhodospirillales</taxon>
        <taxon>Dongiaceae</taxon>
        <taxon>Hypericibacter</taxon>
    </lineage>
</organism>
<gene>
    <name evidence="2" type="ORF">FRZ61_06120</name>
</gene>
<dbReference type="RefSeq" id="WP_151114918.1">
    <property type="nucleotide sequence ID" value="NZ_CP042582.1"/>
</dbReference>
<dbReference type="SUPFAM" id="SSF101386">
    <property type="entry name" value="all-alpha NTP pyrophosphatases"/>
    <property type="match status" value="1"/>
</dbReference>
<name>A0A5J6MTY5_9PROT</name>
<evidence type="ECO:0000313" key="2">
    <source>
        <dbReference type="EMBL" id="QEX20693.1"/>
    </source>
</evidence>
<feature type="domain" description="NTP pyrophosphohydrolase MazG-like" evidence="1">
    <location>
        <begin position="30"/>
        <end position="95"/>
    </location>
</feature>
<dbReference type="AlphaFoldDB" id="A0A5J6MTY5"/>
<evidence type="ECO:0000259" key="1">
    <source>
        <dbReference type="Pfam" id="PF03819"/>
    </source>
</evidence>
<dbReference type="Proteomes" id="UP000325797">
    <property type="component" value="Chromosome"/>
</dbReference>
<protein>
    <recommendedName>
        <fullName evidence="1">NTP pyrophosphohydrolase MazG-like domain-containing protein</fullName>
    </recommendedName>
</protein>
<dbReference type="OrthoDB" id="8246005at2"/>
<dbReference type="KEGG" id="hadh:FRZ61_06120"/>
<dbReference type="InterPro" id="IPR011379">
    <property type="entry name" value="MazG-related_GP37"/>
</dbReference>
<dbReference type="CDD" id="cd11541">
    <property type="entry name" value="NTP-PPase_u4"/>
    <property type="match status" value="1"/>
</dbReference>
<accession>A0A5J6MTY5</accession>
<reference evidence="2 3" key="1">
    <citation type="submission" date="2019-08" db="EMBL/GenBank/DDBJ databases">
        <title>Hyperibacter terrae gen. nov., sp. nov. and Hyperibacter viscosus sp. nov., two new members in the family Rhodospirillaceae isolated from the rhizosphere of Hypericum perforatum.</title>
        <authorList>
            <person name="Noviana Z."/>
        </authorList>
    </citation>
    <scope>NUCLEOTIDE SEQUENCE [LARGE SCALE GENOMIC DNA]</scope>
    <source>
        <strain evidence="2 3">R5959</strain>
    </source>
</reference>
<sequence length="103" mass="11071">MEIDAYGTWAAATGGVRPQGAADPRELSYLGLGLAGEAGEVAGEIKKRLRDGKLDAARLADELGDVAYYWTRLCLALGLRPSEILDQSRAKIEARLAESPRAR</sequence>
<proteinExistence type="predicted"/>
<dbReference type="PIRSF" id="PIRSF006639">
    <property type="entry name" value="UCP006639_pph"/>
    <property type="match status" value="1"/>
</dbReference>
<dbReference type="Gene3D" id="1.10.287.1080">
    <property type="entry name" value="MazG-like"/>
    <property type="match status" value="1"/>
</dbReference>
<dbReference type="Pfam" id="PF03819">
    <property type="entry name" value="MazG"/>
    <property type="match status" value="1"/>
</dbReference>